<dbReference type="EMBL" id="CP000019">
    <property type="protein sequence ID" value="AAU25835.1"/>
    <property type="molecule type" value="Genomic_DNA"/>
</dbReference>
<sequence length="93" mass="10868">MKFDYLIFWSEKAEAKLLDKADYIFHDSKNEMIAEKFLNTMRSFAEKLRYVAAAYADGDFHIYPLKYGHSVKFIVIEDIVIIADFLPKGSNLH</sequence>
<gene>
    <name evidence="1" type="ordered locus">HS_p05</name>
</gene>
<reference evidence="1" key="1">
    <citation type="submission" date="2004-09" db="EMBL/GenBank/DDBJ databases">
        <authorList>
            <consortium name="Joint Genome Institute Microbial Sequencing"/>
            <consortium name="Finishing and Annotation Team"/>
        </authorList>
    </citation>
    <scope>NUCLEOTIDE SEQUENCE</scope>
    <source>
        <strain evidence="1">129PT</strain>
        <plasmid evidence="1">pHS129</plasmid>
    </source>
</reference>
<organism evidence="1">
    <name type="scientific">Histophilus somni (strain 129Pt)</name>
    <name type="common">Haemophilus somnus</name>
    <dbReference type="NCBI Taxonomy" id="205914"/>
    <lineage>
        <taxon>Bacteria</taxon>
        <taxon>Pseudomonadati</taxon>
        <taxon>Pseudomonadota</taxon>
        <taxon>Gammaproteobacteria</taxon>
        <taxon>Pasteurellales</taxon>
        <taxon>Pasteurellaceae</taxon>
        <taxon>Histophilus</taxon>
    </lineage>
</organism>
<keyword evidence="1" id="KW-0614">Plasmid</keyword>
<dbReference type="AlphaFoldDB" id="Q629K2"/>
<protein>
    <recommendedName>
        <fullName evidence="2">Plasmid stabilization system protein</fullName>
    </recommendedName>
</protein>
<dbReference type="RefSeq" id="WP_011199183.1">
    <property type="nucleotide sequence ID" value="NC_006298.1"/>
</dbReference>
<reference evidence="1" key="2">
    <citation type="journal article" date="2006" name="Plasmid">
        <title>Comparative analyses of two cryptic plasmids from Haemophilus somnus (Histophilus somni).</title>
        <authorList>
            <person name="Siddaramappa S."/>
            <person name="Duncan A.J."/>
            <person name="Brettin T."/>
            <person name="Inzana T.J."/>
        </authorList>
    </citation>
    <scope>NUCLEOTIDE SEQUENCE</scope>
    <source>
        <strain evidence="1">129PT</strain>
        <plasmid evidence="1">pHS129</plasmid>
    </source>
</reference>
<accession>Q629K2</accession>
<dbReference type="KEGG" id="hso:HS_p05"/>
<dbReference type="eggNOG" id="ENOG5031JZ5">
    <property type="taxonomic scope" value="Bacteria"/>
</dbReference>
<reference evidence="1" key="3">
    <citation type="submission" date="2006-08" db="EMBL/GenBank/DDBJ databases">
        <title>A 5 kb plasmid sequence of Haemophilus somnus 129PT.</title>
        <authorList>
            <person name="Copeland A."/>
            <person name="Lucas S."/>
            <person name="Lapidus A."/>
            <person name="Barry K."/>
            <person name="Glavina del Rio T."/>
            <person name="Hammon N."/>
            <person name="Dalin E."/>
            <person name="Tice H."/>
            <person name="Pitluck S."/>
            <person name="Brettin T.S."/>
            <person name="Bruce D."/>
            <person name="Challacombe J.F."/>
            <person name="Chertkov O."/>
            <person name="Detter J.C."/>
            <person name="Gilna P."/>
            <person name="Han S."/>
            <person name="Misra M."/>
            <person name="Tapia R."/>
            <person name="Thayer N.N."/>
            <person name="Xie G."/>
            <person name="Inzana T.J."/>
            <person name="Duncan A.J."/>
            <person name="Siddaramppa S."/>
            <person name="Richardson P."/>
        </authorList>
    </citation>
    <scope>NUCLEOTIDE SEQUENCE</scope>
    <source>
        <strain evidence="1">129PT</strain>
        <plasmid evidence="1">pHS129</plasmid>
    </source>
</reference>
<evidence type="ECO:0008006" key="2">
    <source>
        <dbReference type="Google" id="ProtNLM"/>
    </source>
</evidence>
<proteinExistence type="predicted"/>
<geneLocation type="plasmid" evidence="1">
    <name>pHS129</name>
</geneLocation>
<dbReference type="HOGENOM" id="CLU_182206_0_0_6"/>
<evidence type="ECO:0000313" key="1">
    <source>
        <dbReference type="EMBL" id="AAU25835.1"/>
    </source>
</evidence>
<name>Q629K2_HISS1</name>